<evidence type="ECO:0000313" key="2">
    <source>
        <dbReference type="EMBL" id="KAJ1112940.1"/>
    </source>
</evidence>
<sequence>MKTDETWYRRTATTLISVYTKEHLCIIRHAIIHAVSFGFGATMSSDLNSEGPEDESFFCAGAQGDNTLVQRMKSRESIDSKRTSISKASSRHSCSTAQEHRESKTRDSSSSRSDSKSSFSENSEDSGHEDLAESYRSPRTSEQSPLTKNVTQQKKKNASCAYPSKGKNSVRMRQTTQFTSRLCDFIV</sequence>
<gene>
    <name evidence="2" type="ORF">NDU88_001200</name>
</gene>
<keyword evidence="3" id="KW-1185">Reference proteome</keyword>
<name>A0AAV7NJE2_PLEWA</name>
<evidence type="ECO:0000256" key="1">
    <source>
        <dbReference type="SAM" id="MobiDB-lite"/>
    </source>
</evidence>
<dbReference type="EMBL" id="JANPWB010000012">
    <property type="protein sequence ID" value="KAJ1112940.1"/>
    <property type="molecule type" value="Genomic_DNA"/>
</dbReference>
<dbReference type="Proteomes" id="UP001066276">
    <property type="component" value="Chromosome 8"/>
</dbReference>
<protein>
    <submittedName>
        <fullName evidence="2">Uncharacterized protein</fullName>
    </submittedName>
</protein>
<feature type="compositionally biased region" description="Polar residues" evidence="1">
    <location>
        <begin position="137"/>
        <end position="152"/>
    </location>
</feature>
<accession>A0AAV7NJE2</accession>
<evidence type="ECO:0000313" key="3">
    <source>
        <dbReference type="Proteomes" id="UP001066276"/>
    </source>
</evidence>
<dbReference type="AlphaFoldDB" id="A0AAV7NJE2"/>
<comment type="caution">
    <text evidence="2">The sequence shown here is derived from an EMBL/GenBank/DDBJ whole genome shotgun (WGS) entry which is preliminary data.</text>
</comment>
<feature type="region of interest" description="Disordered" evidence="1">
    <location>
        <begin position="71"/>
        <end position="171"/>
    </location>
</feature>
<feature type="compositionally biased region" description="Polar residues" evidence="1">
    <location>
        <begin position="83"/>
        <end position="97"/>
    </location>
</feature>
<organism evidence="2 3">
    <name type="scientific">Pleurodeles waltl</name>
    <name type="common">Iberian ribbed newt</name>
    <dbReference type="NCBI Taxonomy" id="8319"/>
    <lineage>
        <taxon>Eukaryota</taxon>
        <taxon>Metazoa</taxon>
        <taxon>Chordata</taxon>
        <taxon>Craniata</taxon>
        <taxon>Vertebrata</taxon>
        <taxon>Euteleostomi</taxon>
        <taxon>Amphibia</taxon>
        <taxon>Batrachia</taxon>
        <taxon>Caudata</taxon>
        <taxon>Salamandroidea</taxon>
        <taxon>Salamandridae</taxon>
        <taxon>Pleurodelinae</taxon>
        <taxon>Pleurodeles</taxon>
    </lineage>
</organism>
<feature type="compositionally biased region" description="Basic and acidic residues" evidence="1">
    <location>
        <begin position="73"/>
        <end position="82"/>
    </location>
</feature>
<feature type="compositionally biased region" description="Basic and acidic residues" evidence="1">
    <location>
        <begin position="98"/>
        <end position="115"/>
    </location>
</feature>
<proteinExistence type="predicted"/>
<reference evidence="2" key="1">
    <citation type="journal article" date="2022" name="bioRxiv">
        <title>Sequencing and chromosome-scale assembly of the giantPleurodeles waltlgenome.</title>
        <authorList>
            <person name="Brown T."/>
            <person name="Elewa A."/>
            <person name="Iarovenko S."/>
            <person name="Subramanian E."/>
            <person name="Araus A.J."/>
            <person name="Petzold A."/>
            <person name="Susuki M."/>
            <person name="Suzuki K.-i.T."/>
            <person name="Hayashi T."/>
            <person name="Toyoda A."/>
            <person name="Oliveira C."/>
            <person name="Osipova E."/>
            <person name="Leigh N.D."/>
            <person name="Simon A."/>
            <person name="Yun M.H."/>
        </authorList>
    </citation>
    <scope>NUCLEOTIDE SEQUENCE</scope>
    <source>
        <strain evidence="2">20211129_DDA</strain>
        <tissue evidence="2">Liver</tissue>
    </source>
</reference>